<evidence type="ECO:0000313" key="1">
    <source>
        <dbReference type="EMBL" id="KIH43026.1"/>
    </source>
</evidence>
<reference evidence="1 2" key="1">
    <citation type="submission" date="2013-12" db="EMBL/GenBank/DDBJ databases">
        <title>Draft genome of the parsitic nematode Ancylostoma duodenale.</title>
        <authorList>
            <person name="Mitreva M."/>
        </authorList>
    </citation>
    <scope>NUCLEOTIDE SEQUENCE [LARGE SCALE GENOMIC DNA]</scope>
    <source>
        <strain evidence="1 2">Zhejiang</strain>
    </source>
</reference>
<proteinExistence type="predicted"/>
<accession>A0A0C2FDA2</accession>
<protein>
    <submittedName>
        <fullName evidence="1">Uncharacterized protein</fullName>
    </submittedName>
</protein>
<organism evidence="1 2">
    <name type="scientific">Ancylostoma duodenale</name>
    <dbReference type="NCBI Taxonomy" id="51022"/>
    <lineage>
        <taxon>Eukaryota</taxon>
        <taxon>Metazoa</taxon>
        <taxon>Ecdysozoa</taxon>
        <taxon>Nematoda</taxon>
        <taxon>Chromadorea</taxon>
        <taxon>Rhabditida</taxon>
        <taxon>Rhabditina</taxon>
        <taxon>Rhabditomorpha</taxon>
        <taxon>Strongyloidea</taxon>
        <taxon>Ancylostomatidae</taxon>
        <taxon>Ancylostomatinae</taxon>
        <taxon>Ancylostoma</taxon>
    </lineage>
</organism>
<feature type="non-terminal residue" evidence="1">
    <location>
        <position position="127"/>
    </location>
</feature>
<sequence length="127" mass="14935">YNHTREHIVQKVVNTRDGTRPRHMFSLHKAVTPALLRRHIHLTSCYRDPRPFTLITFHAAQDKLLRYAELKWTILPKAQKLDTQYFDLHLPMKDTGAEASLRQISDDAFYVVNEVVMKRLGHLPIHK</sequence>
<evidence type="ECO:0000313" key="2">
    <source>
        <dbReference type="Proteomes" id="UP000054047"/>
    </source>
</evidence>
<dbReference type="Proteomes" id="UP000054047">
    <property type="component" value="Unassembled WGS sequence"/>
</dbReference>
<keyword evidence="2" id="KW-1185">Reference proteome</keyword>
<dbReference type="AlphaFoldDB" id="A0A0C2FDA2"/>
<name>A0A0C2FDA2_9BILA</name>
<gene>
    <name evidence="1" type="ORF">ANCDUO_26980</name>
</gene>
<dbReference type="EMBL" id="KN789824">
    <property type="protein sequence ID" value="KIH43026.1"/>
    <property type="molecule type" value="Genomic_DNA"/>
</dbReference>
<feature type="non-terminal residue" evidence="1">
    <location>
        <position position="1"/>
    </location>
</feature>